<evidence type="ECO:0000259" key="6">
    <source>
        <dbReference type="Pfam" id="PF07992"/>
    </source>
</evidence>
<dbReference type="PANTHER" id="PTHR43014:SF2">
    <property type="entry name" value="MERCURIC REDUCTASE"/>
    <property type="match status" value="1"/>
</dbReference>
<dbReference type="Proteomes" id="UP001499895">
    <property type="component" value="Unassembled WGS sequence"/>
</dbReference>
<protein>
    <submittedName>
        <fullName evidence="7">NAD(P)/FAD-dependent oxidoreductase</fullName>
    </submittedName>
</protein>
<dbReference type="InterPro" id="IPR036188">
    <property type="entry name" value="FAD/NAD-bd_sf"/>
</dbReference>
<proteinExistence type="inferred from homology"/>
<accession>A0ABN1ADE7</accession>
<comment type="similarity">
    <text evidence="2">Belongs to the class-I pyridine nucleotide-disulfide oxidoreductase family.</text>
</comment>
<dbReference type="PRINTS" id="PR00411">
    <property type="entry name" value="PNDRDTASEI"/>
</dbReference>
<dbReference type="InterPro" id="IPR004099">
    <property type="entry name" value="Pyr_nucl-diS_OxRdtase_dimer"/>
</dbReference>
<comment type="caution">
    <text evidence="7">The sequence shown here is derived from an EMBL/GenBank/DDBJ whole genome shotgun (WGS) entry which is preliminary data.</text>
</comment>
<evidence type="ECO:0000256" key="1">
    <source>
        <dbReference type="ARBA" id="ARBA00001974"/>
    </source>
</evidence>
<dbReference type="Pfam" id="PF02852">
    <property type="entry name" value="Pyr_redox_dim"/>
    <property type="match status" value="1"/>
</dbReference>
<reference evidence="7 8" key="1">
    <citation type="journal article" date="2019" name="Int. J. Syst. Evol. Microbiol.">
        <title>The Global Catalogue of Microorganisms (GCM) 10K type strain sequencing project: providing services to taxonomists for standard genome sequencing and annotation.</title>
        <authorList>
            <consortium name="The Broad Institute Genomics Platform"/>
            <consortium name="The Broad Institute Genome Sequencing Center for Infectious Disease"/>
            <person name="Wu L."/>
            <person name="Ma J."/>
        </authorList>
    </citation>
    <scope>NUCLEOTIDE SEQUENCE [LARGE SCALE GENOMIC DNA]</scope>
    <source>
        <strain evidence="7 8">JCM 10649</strain>
    </source>
</reference>
<comment type="cofactor">
    <cofactor evidence="1">
        <name>FAD</name>
        <dbReference type="ChEBI" id="CHEBI:57692"/>
    </cofactor>
</comment>
<dbReference type="Pfam" id="PF07992">
    <property type="entry name" value="Pyr_redox_2"/>
    <property type="match status" value="1"/>
</dbReference>
<gene>
    <name evidence="7" type="ORF">GCM10009544_39640</name>
</gene>
<sequence>MAEAEQVDVVVIGMGPGGEHVAGTLAEAGLSVVGVEAELVGGECPYWGCVPSKMMIRAGNALAEARRVPGLAGTAEVAPDYSPVARRIRDEATDDWNDQVAADRFTGKGGRLVRARGKLAGPGRVEAGGEVFAARRGVVIATGTKPSVPPVPGLADVPYWTNRDAVAAKEPPRSLIVLGGGAIGLELAQVFARFGTRVEVVEAMDGLLPAEEPEAGELLAGVLRREGVTVRTGARASGVRHAGDTFTLALEGGTEVTAERLLVATGRRADLSGLGLETVGLDPGAKALKVDARLLAAPALWGVGDVTGHGAFTHVAMYEAQIVVRAVLGRPGPDADYRALPRVTFTDPEVGAVGLTERQARERGLRVRTGLARLPSTARGWIHKAGNEGLVKLVEDLDRGVLVGATTVGPAGGEVMYGPAVAIQAEVPVEALRHMIYAYPTFHRGVEDALADLRAGEPPAETSAG</sequence>
<evidence type="ECO:0000256" key="2">
    <source>
        <dbReference type="ARBA" id="ARBA00007532"/>
    </source>
</evidence>
<evidence type="ECO:0000256" key="4">
    <source>
        <dbReference type="ARBA" id="ARBA00022827"/>
    </source>
</evidence>
<dbReference type="InterPro" id="IPR023753">
    <property type="entry name" value="FAD/NAD-binding_dom"/>
</dbReference>
<keyword evidence="8" id="KW-1185">Reference proteome</keyword>
<keyword evidence="3" id="KW-0285">Flavoprotein</keyword>
<dbReference type="SUPFAM" id="SSF55424">
    <property type="entry name" value="FAD/NAD-linked reductases, dimerisation (C-terminal) domain"/>
    <property type="match status" value="1"/>
</dbReference>
<dbReference type="PANTHER" id="PTHR43014">
    <property type="entry name" value="MERCURIC REDUCTASE"/>
    <property type="match status" value="1"/>
</dbReference>
<dbReference type="InterPro" id="IPR016156">
    <property type="entry name" value="FAD/NAD-linked_Rdtase_dimer_sf"/>
</dbReference>
<feature type="domain" description="Pyridine nucleotide-disulphide oxidoreductase dimerisation" evidence="5">
    <location>
        <begin position="341"/>
        <end position="448"/>
    </location>
</feature>
<organism evidence="7 8">
    <name type="scientific">Streptomyces stramineus</name>
    <dbReference type="NCBI Taxonomy" id="173861"/>
    <lineage>
        <taxon>Bacteria</taxon>
        <taxon>Bacillati</taxon>
        <taxon>Actinomycetota</taxon>
        <taxon>Actinomycetes</taxon>
        <taxon>Kitasatosporales</taxon>
        <taxon>Streptomycetaceae</taxon>
        <taxon>Streptomyces</taxon>
    </lineage>
</organism>
<dbReference type="SUPFAM" id="SSF51905">
    <property type="entry name" value="FAD/NAD(P)-binding domain"/>
    <property type="match status" value="1"/>
</dbReference>
<dbReference type="InterPro" id="IPR001100">
    <property type="entry name" value="Pyr_nuc-diS_OxRdtase"/>
</dbReference>
<dbReference type="PRINTS" id="PR00368">
    <property type="entry name" value="FADPNR"/>
</dbReference>
<keyword evidence="4" id="KW-0274">FAD</keyword>
<dbReference type="RefSeq" id="WP_344092507.1">
    <property type="nucleotide sequence ID" value="NZ_BAAAHB010000045.1"/>
</dbReference>
<dbReference type="PIRSF" id="PIRSF000350">
    <property type="entry name" value="Mercury_reductase_MerA"/>
    <property type="match status" value="1"/>
</dbReference>
<feature type="domain" description="FAD/NAD(P)-binding" evidence="6">
    <location>
        <begin position="8"/>
        <end position="320"/>
    </location>
</feature>
<name>A0ABN1ADE7_9ACTN</name>
<evidence type="ECO:0000259" key="5">
    <source>
        <dbReference type="Pfam" id="PF02852"/>
    </source>
</evidence>
<dbReference type="Gene3D" id="3.50.50.60">
    <property type="entry name" value="FAD/NAD(P)-binding domain"/>
    <property type="match status" value="2"/>
</dbReference>
<dbReference type="EMBL" id="BAAAHB010000045">
    <property type="protein sequence ID" value="GAA0473720.1"/>
    <property type="molecule type" value="Genomic_DNA"/>
</dbReference>
<evidence type="ECO:0000256" key="3">
    <source>
        <dbReference type="ARBA" id="ARBA00022630"/>
    </source>
</evidence>
<evidence type="ECO:0000313" key="8">
    <source>
        <dbReference type="Proteomes" id="UP001499895"/>
    </source>
</evidence>
<evidence type="ECO:0000313" key="7">
    <source>
        <dbReference type="EMBL" id="GAA0473720.1"/>
    </source>
</evidence>
<dbReference type="Gene3D" id="3.30.390.30">
    <property type="match status" value="1"/>
</dbReference>